<dbReference type="GO" id="GO:0008237">
    <property type="term" value="F:metallopeptidase activity"/>
    <property type="evidence" value="ECO:0007669"/>
    <property type="project" value="InterPro"/>
</dbReference>
<dbReference type="AlphaFoldDB" id="A0A9N8DB38"/>
<organism evidence="3 4">
    <name type="scientific">Seminavis robusta</name>
    <dbReference type="NCBI Taxonomy" id="568900"/>
    <lineage>
        <taxon>Eukaryota</taxon>
        <taxon>Sar</taxon>
        <taxon>Stramenopiles</taxon>
        <taxon>Ochrophyta</taxon>
        <taxon>Bacillariophyta</taxon>
        <taxon>Bacillariophyceae</taxon>
        <taxon>Bacillariophycidae</taxon>
        <taxon>Naviculales</taxon>
        <taxon>Naviculaceae</taxon>
        <taxon>Seminavis</taxon>
    </lineage>
</organism>
<proteinExistence type="predicted"/>
<evidence type="ECO:0008006" key="5">
    <source>
        <dbReference type="Google" id="ProtNLM"/>
    </source>
</evidence>
<dbReference type="EMBL" id="CAICTM010000020">
    <property type="protein sequence ID" value="CAB9497476.1"/>
    <property type="molecule type" value="Genomic_DNA"/>
</dbReference>
<dbReference type="OrthoDB" id="49539at2759"/>
<protein>
    <recommendedName>
        <fullName evidence="5">Peptidase M12B domain-containing protein</fullName>
    </recommendedName>
</protein>
<evidence type="ECO:0000313" key="4">
    <source>
        <dbReference type="Proteomes" id="UP001153069"/>
    </source>
</evidence>
<evidence type="ECO:0000313" key="3">
    <source>
        <dbReference type="EMBL" id="CAB9497476.1"/>
    </source>
</evidence>
<keyword evidence="4" id="KW-1185">Reference proteome</keyword>
<feature type="region of interest" description="Disordered" evidence="1">
    <location>
        <begin position="133"/>
        <end position="165"/>
    </location>
</feature>
<comment type="caution">
    <text evidence="3">The sequence shown here is derived from an EMBL/GenBank/DDBJ whole genome shotgun (WGS) entry which is preliminary data.</text>
</comment>
<dbReference type="Pfam" id="PF13583">
    <property type="entry name" value="Reprolysin_4"/>
    <property type="match status" value="1"/>
</dbReference>
<dbReference type="Gene3D" id="3.40.390.10">
    <property type="entry name" value="Collagenase (Catalytic Domain)"/>
    <property type="match status" value="1"/>
</dbReference>
<dbReference type="Proteomes" id="UP001153069">
    <property type="component" value="Unassembled WGS sequence"/>
</dbReference>
<dbReference type="InterPro" id="IPR024079">
    <property type="entry name" value="MetalloPept_cat_dom_sf"/>
</dbReference>
<gene>
    <name evidence="3" type="ORF">SEMRO_20_G014240.1</name>
</gene>
<feature type="chain" id="PRO_5040124529" description="Peptidase M12B domain-containing protein" evidence="2">
    <location>
        <begin position="24"/>
        <end position="460"/>
    </location>
</feature>
<sequence>MLTAVAFILSLALALASWTPVNGQDIVRVEGRRSNLIDVSRLGDGYDLYDTSHLDVQLLPGGPVWMIEKLRGRSDGLIPFHGKTSDEKITADFYKYIAPDGDQILTGHVHDNKNSVAYDISRDESGQYVVKTTRPKDVPHPGSPRITKTTRNSRELEGTSSVDPVPEQDVSAVTIDLMVIWTQNAECELSKLPLGCAVTSTTENTMIARVDALVAETNQIHVNSNTGVTYSLVHRQRDTSGYNFPENDINAALDDLTFNNGTDDGTKLTYVKVLRETHGADLVHLLIEYPDQSQVPGIAFMNNNTEAKDQELGFGVTRWLDLGNYVFAHELGHNMGCNHDRGTNVDQGNPGGCTDPQTNTGYVHPDGDYFTVMAYACRTGLCGYSGTGDCPIIPYFSDGGTYGGPLNNNVAEIRKNKKVIAAFRKTPGSTPAPTAAPSPMPACSSLAAAVGYYLFSDWFW</sequence>
<evidence type="ECO:0000256" key="1">
    <source>
        <dbReference type="SAM" id="MobiDB-lite"/>
    </source>
</evidence>
<accession>A0A9N8DB38</accession>
<evidence type="ECO:0000256" key="2">
    <source>
        <dbReference type="SAM" id="SignalP"/>
    </source>
</evidence>
<keyword evidence="2" id="KW-0732">Signal</keyword>
<dbReference type="SUPFAM" id="SSF55486">
    <property type="entry name" value="Metalloproteases ('zincins'), catalytic domain"/>
    <property type="match status" value="1"/>
</dbReference>
<reference evidence="3" key="1">
    <citation type="submission" date="2020-06" db="EMBL/GenBank/DDBJ databases">
        <authorList>
            <consortium name="Plant Systems Biology data submission"/>
        </authorList>
    </citation>
    <scope>NUCLEOTIDE SEQUENCE</scope>
    <source>
        <strain evidence="3">D6</strain>
    </source>
</reference>
<name>A0A9N8DB38_9STRA</name>
<feature type="signal peptide" evidence="2">
    <location>
        <begin position="1"/>
        <end position="23"/>
    </location>
</feature>